<dbReference type="CDD" id="cd19497">
    <property type="entry name" value="RecA-like_ClpX"/>
    <property type="match status" value="1"/>
</dbReference>
<dbReference type="PANTHER" id="PTHR48102:SF4">
    <property type="entry name" value="CLP PROTEASE REGULATORY SUBUNIT CLPX2, MITOCHONDRIAL"/>
    <property type="match status" value="1"/>
</dbReference>
<accession>A0A5N5P443</accession>
<keyword evidence="2" id="KW-0067">ATP-binding</keyword>
<dbReference type="InterPro" id="IPR003959">
    <property type="entry name" value="ATPase_AAA_core"/>
</dbReference>
<dbReference type="InterPro" id="IPR019489">
    <property type="entry name" value="Clp_ATPase_C"/>
</dbReference>
<proteinExistence type="predicted"/>
<dbReference type="GO" id="GO:0005524">
    <property type="term" value="F:ATP binding"/>
    <property type="evidence" value="ECO:0007669"/>
    <property type="project" value="UniProtKB-KW"/>
</dbReference>
<evidence type="ECO:0000256" key="3">
    <source>
        <dbReference type="SAM" id="MobiDB-lite"/>
    </source>
</evidence>
<evidence type="ECO:0000256" key="2">
    <source>
        <dbReference type="ARBA" id="ARBA00022840"/>
    </source>
</evidence>
<dbReference type="PANTHER" id="PTHR48102">
    <property type="entry name" value="ATP-DEPENDENT CLP PROTEASE ATP-BINDING SUBUNIT CLPX-LIKE, MITOCHONDRIAL-RELATED"/>
    <property type="match status" value="1"/>
</dbReference>
<feature type="region of interest" description="Disordered" evidence="3">
    <location>
        <begin position="154"/>
        <end position="175"/>
    </location>
</feature>
<dbReference type="SMART" id="SM01086">
    <property type="entry name" value="ClpB_D2-small"/>
    <property type="match status" value="1"/>
</dbReference>
<dbReference type="Pfam" id="PF07724">
    <property type="entry name" value="AAA_2"/>
    <property type="match status" value="1"/>
</dbReference>
<protein>
    <recommendedName>
        <fullName evidence="4">Clp ATPase C-terminal domain-containing protein</fullName>
    </recommendedName>
</protein>
<dbReference type="EMBL" id="VDCV01000001">
    <property type="protein sequence ID" value="KAB5574505.1"/>
    <property type="molecule type" value="Genomic_DNA"/>
</dbReference>
<evidence type="ECO:0000313" key="5">
    <source>
        <dbReference type="EMBL" id="KAB5574505.1"/>
    </source>
</evidence>
<sequence length="664" mass="72189">MLSLLKHSKAVATTALKHLTTKTITSPPTKPLIPSQTSTKPLGLGFIRRLSDKTTTNTSDYDYIKADVNCPRCTSHMPVLFSNRPLSITGRETGIFQAVNFCPTCKTAFYFRPFKLEPLQGNFIELGRVKGLCNNNDDDCKDVEGIIEKDCGKSGENAEEVSDGGGSGGEGLERELPTPKEICKGLDDFVIGQDKAKKLKSKPKIDPDFGDGIQVLSVAVYNHYKRIYHACKQKKSHASWSNSDGENDENEFIELDKSNVLLMGPTGSGMTNAVHAFMIWIGKTLLAKTLARIVNVPFVIADATTLTQASSFHCPVLYLHVLHILMSFPVLFVYIPLSNGFPFLASTPILMLAGYVGEDAESILYKLLVVAEFNVEAAQQGIVYIDEVDKITMKTGSSNIGRDVSGEGVQQALLKMLEGTVVNVPVPDKGPGKNPRGDSIQVDTKDILFICGGAFVNLEKTISERRQDASIGFGAPVRANMRAGAITNAMVTSSLMESVESGDLVAYGLIPEFVGRFPVLASLLALHEDQLVQVLMKPKNALGKQYKKMFNMNNVKLHFTGNALRLIARKAMAKNTGARGLRAILENILTEAMFEIPENKSQSNCVTAVLVDEEAVGLMDTPGCGAKIIHGDGALEHKLQERKEEVVGLPGEKCRVNQNLAQGP</sequence>
<evidence type="ECO:0000313" key="6">
    <source>
        <dbReference type="Proteomes" id="UP000326939"/>
    </source>
</evidence>
<dbReference type="SUPFAM" id="SSF52540">
    <property type="entry name" value="P-loop containing nucleoside triphosphate hydrolases"/>
    <property type="match status" value="1"/>
</dbReference>
<feature type="domain" description="Clp ATPase C-terminal" evidence="4">
    <location>
        <begin position="526"/>
        <end position="618"/>
    </location>
</feature>
<reference evidence="6" key="1">
    <citation type="journal article" date="2019" name="Gigascience">
        <title>De novo genome assembly of the endangered Acer yangbiense, a plant species with extremely small populations endemic to Yunnan Province, China.</title>
        <authorList>
            <person name="Yang J."/>
            <person name="Wariss H.M."/>
            <person name="Tao L."/>
            <person name="Zhang R."/>
            <person name="Yun Q."/>
            <person name="Hollingsworth P."/>
            <person name="Dao Z."/>
            <person name="Luo G."/>
            <person name="Guo H."/>
            <person name="Ma Y."/>
            <person name="Sun W."/>
        </authorList>
    </citation>
    <scope>NUCLEOTIDE SEQUENCE [LARGE SCALE GENOMIC DNA]</scope>
    <source>
        <strain evidence="6">cv. br00</strain>
    </source>
</reference>
<gene>
    <name evidence="5" type="ORF">DKX38_001699</name>
</gene>
<dbReference type="GO" id="GO:0016887">
    <property type="term" value="F:ATP hydrolysis activity"/>
    <property type="evidence" value="ECO:0007669"/>
    <property type="project" value="InterPro"/>
</dbReference>
<comment type="caution">
    <text evidence="5">The sequence shown here is derived from an EMBL/GenBank/DDBJ whole genome shotgun (WGS) entry which is preliminary data.</text>
</comment>
<organism evidence="5 6">
    <name type="scientific">Salix brachista</name>
    <dbReference type="NCBI Taxonomy" id="2182728"/>
    <lineage>
        <taxon>Eukaryota</taxon>
        <taxon>Viridiplantae</taxon>
        <taxon>Streptophyta</taxon>
        <taxon>Embryophyta</taxon>
        <taxon>Tracheophyta</taxon>
        <taxon>Spermatophyta</taxon>
        <taxon>Magnoliopsida</taxon>
        <taxon>eudicotyledons</taxon>
        <taxon>Gunneridae</taxon>
        <taxon>Pentapetalae</taxon>
        <taxon>rosids</taxon>
        <taxon>fabids</taxon>
        <taxon>Malpighiales</taxon>
        <taxon>Salicaceae</taxon>
        <taxon>Saliceae</taxon>
        <taxon>Salix</taxon>
    </lineage>
</organism>
<name>A0A5N5P443_9ROSI</name>
<dbReference type="FunFam" id="1.10.8.60:FF:000002">
    <property type="entry name" value="ATP-dependent Clp protease ATP-binding subunit ClpX"/>
    <property type="match status" value="1"/>
</dbReference>
<dbReference type="InterPro" id="IPR027417">
    <property type="entry name" value="P-loop_NTPase"/>
</dbReference>
<evidence type="ECO:0000256" key="1">
    <source>
        <dbReference type="ARBA" id="ARBA00022741"/>
    </source>
</evidence>
<dbReference type="Proteomes" id="UP000326939">
    <property type="component" value="Chromosome 1"/>
</dbReference>
<dbReference type="GO" id="GO:0051603">
    <property type="term" value="P:proteolysis involved in protein catabolic process"/>
    <property type="evidence" value="ECO:0007669"/>
    <property type="project" value="TreeGrafter"/>
</dbReference>
<evidence type="ECO:0000259" key="4">
    <source>
        <dbReference type="SMART" id="SM01086"/>
    </source>
</evidence>
<dbReference type="Gene3D" id="3.40.50.300">
    <property type="entry name" value="P-loop containing nucleotide triphosphate hydrolases"/>
    <property type="match status" value="1"/>
</dbReference>
<dbReference type="InterPro" id="IPR050052">
    <property type="entry name" value="ATP-dep_Clp_protease_ClpX"/>
</dbReference>
<dbReference type="Gene3D" id="1.10.8.60">
    <property type="match status" value="1"/>
</dbReference>
<dbReference type="AlphaFoldDB" id="A0A5N5P443"/>
<dbReference type="Pfam" id="PF10431">
    <property type="entry name" value="ClpB_D2-small"/>
    <property type="match status" value="1"/>
</dbReference>
<keyword evidence="6" id="KW-1185">Reference proteome</keyword>
<keyword evidence="1" id="KW-0547">Nucleotide-binding</keyword>
<dbReference type="GO" id="GO:0005759">
    <property type="term" value="C:mitochondrial matrix"/>
    <property type="evidence" value="ECO:0007669"/>
    <property type="project" value="TreeGrafter"/>
</dbReference>